<name>A0ABP8S2Y9_9PSEU</name>
<feature type="domain" description="Histidine kinase/HSP90-like ATPase" evidence="4">
    <location>
        <begin position="143"/>
        <end position="225"/>
    </location>
</feature>
<dbReference type="Gene3D" id="3.30.565.10">
    <property type="entry name" value="Histidine kinase-like ATPase, C-terminal domain"/>
    <property type="match status" value="1"/>
</dbReference>
<gene>
    <name evidence="5" type="ORF">GCM10023175_61670</name>
</gene>
<protein>
    <recommendedName>
        <fullName evidence="4">Histidine kinase/HSP90-like ATPase domain-containing protein</fullName>
    </recommendedName>
</protein>
<evidence type="ECO:0000313" key="5">
    <source>
        <dbReference type="EMBL" id="GAA4557431.1"/>
    </source>
</evidence>
<dbReference type="CDD" id="cd16917">
    <property type="entry name" value="HATPase_UhpB-NarQ-NarX-like"/>
    <property type="match status" value="1"/>
</dbReference>
<keyword evidence="3" id="KW-0902">Two-component regulatory system</keyword>
<accession>A0ABP8S2Y9</accession>
<keyword evidence="2" id="KW-0418">Kinase</keyword>
<comment type="caution">
    <text evidence="5">The sequence shown here is derived from an EMBL/GenBank/DDBJ whole genome shotgun (WGS) entry which is preliminary data.</text>
</comment>
<keyword evidence="1" id="KW-0808">Transferase</keyword>
<dbReference type="InterPro" id="IPR003594">
    <property type="entry name" value="HATPase_dom"/>
</dbReference>
<evidence type="ECO:0000259" key="4">
    <source>
        <dbReference type="Pfam" id="PF02518"/>
    </source>
</evidence>
<evidence type="ECO:0000313" key="6">
    <source>
        <dbReference type="Proteomes" id="UP001501598"/>
    </source>
</evidence>
<evidence type="ECO:0000256" key="1">
    <source>
        <dbReference type="ARBA" id="ARBA00022679"/>
    </source>
</evidence>
<evidence type="ECO:0000256" key="3">
    <source>
        <dbReference type="ARBA" id="ARBA00023012"/>
    </source>
</evidence>
<dbReference type="Pfam" id="PF02518">
    <property type="entry name" value="HATPase_c"/>
    <property type="match status" value="1"/>
</dbReference>
<dbReference type="InterPro" id="IPR050482">
    <property type="entry name" value="Sensor_HK_TwoCompSys"/>
</dbReference>
<proteinExistence type="predicted"/>
<dbReference type="InterPro" id="IPR036890">
    <property type="entry name" value="HATPase_C_sf"/>
</dbReference>
<reference evidence="6" key="1">
    <citation type="journal article" date="2019" name="Int. J. Syst. Evol. Microbiol.">
        <title>The Global Catalogue of Microorganisms (GCM) 10K type strain sequencing project: providing services to taxonomists for standard genome sequencing and annotation.</title>
        <authorList>
            <consortium name="The Broad Institute Genomics Platform"/>
            <consortium name="The Broad Institute Genome Sequencing Center for Infectious Disease"/>
            <person name="Wu L."/>
            <person name="Ma J."/>
        </authorList>
    </citation>
    <scope>NUCLEOTIDE SEQUENCE [LARGE SCALE GENOMIC DNA]</scope>
    <source>
        <strain evidence="6">JCM 17906</strain>
    </source>
</reference>
<sequence length="233" mass="23773">MAEHRLVPDTRELDSLLDSLLDEVVAELGATAAAVESPARVLASVGDPRDPVVRVPLPYGNETVGTLVVPAAGHRPHVLGAAAPRLAAAVRRRTVARSAETARLDETAVPGGLVAALPRIAGSAAVEVRPLPALAPDTEAAASLIAGEALANAARHAPGAPARVRVRVRGPYLEVQITDEGPGLPRGFTAGTGVPAMRGWAAAAGGTCTIRRSVSGTVVEAMLPMGPVIPRPR</sequence>
<dbReference type="EMBL" id="BAABGT010000101">
    <property type="protein sequence ID" value="GAA4557431.1"/>
    <property type="molecule type" value="Genomic_DNA"/>
</dbReference>
<keyword evidence="6" id="KW-1185">Reference proteome</keyword>
<organism evidence="5 6">
    <name type="scientific">Pseudonocardia xishanensis</name>
    <dbReference type="NCBI Taxonomy" id="630995"/>
    <lineage>
        <taxon>Bacteria</taxon>
        <taxon>Bacillati</taxon>
        <taxon>Actinomycetota</taxon>
        <taxon>Actinomycetes</taxon>
        <taxon>Pseudonocardiales</taxon>
        <taxon>Pseudonocardiaceae</taxon>
        <taxon>Pseudonocardia</taxon>
    </lineage>
</organism>
<dbReference type="SUPFAM" id="SSF55874">
    <property type="entry name" value="ATPase domain of HSP90 chaperone/DNA topoisomerase II/histidine kinase"/>
    <property type="match status" value="1"/>
</dbReference>
<dbReference type="Proteomes" id="UP001501598">
    <property type="component" value="Unassembled WGS sequence"/>
</dbReference>
<evidence type="ECO:0000256" key="2">
    <source>
        <dbReference type="ARBA" id="ARBA00022777"/>
    </source>
</evidence>
<dbReference type="PANTHER" id="PTHR24421">
    <property type="entry name" value="NITRATE/NITRITE SENSOR PROTEIN NARX-RELATED"/>
    <property type="match status" value="1"/>
</dbReference>
<dbReference type="RefSeq" id="WP_345426312.1">
    <property type="nucleotide sequence ID" value="NZ_BAABGT010000101.1"/>
</dbReference>
<dbReference type="PANTHER" id="PTHR24421:SF61">
    <property type="entry name" value="OXYGEN SENSOR HISTIDINE KINASE NREB"/>
    <property type="match status" value="1"/>
</dbReference>